<sequence length="186" mass="20493">MLAELYAFIMGRNKANLGDYTDDRLVIVIYSEKRSRSQRVNRGQNMSPEELMRIALAEAKQGDAPFGAAIVKDGQIAIAAHNTVKRDRDPSAHAEINAIRLLTNKLNTTSLSDYTLYTTCEPCPMCATACIWAGISEIIIGASIKDLIQLGVPQIDLSCEEIIAKSFRNIKVTKGLLKSECLSLFK</sequence>
<protein>
    <submittedName>
        <fullName evidence="2">Nucleoside deaminase</fullName>
        <ecNumber evidence="2">3.5.4.33</ecNumber>
    </submittedName>
</protein>
<evidence type="ECO:0000259" key="1">
    <source>
        <dbReference type="PROSITE" id="PS51747"/>
    </source>
</evidence>
<dbReference type="RefSeq" id="WP_413280290.1">
    <property type="nucleotide sequence ID" value="NZ_JBHFNT010000229.1"/>
</dbReference>
<dbReference type="SUPFAM" id="SSF53927">
    <property type="entry name" value="Cytidine deaminase-like"/>
    <property type="match status" value="1"/>
</dbReference>
<dbReference type="Gene3D" id="3.40.140.10">
    <property type="entry name" value="Cytidine Deaminase, domain 2"/>
    <property type="match status" value="1"/>
</dbReference>
<keyword evidence="2" id="KW-0378">Hydrolase</keyword>
<name>A0ABV4WS79_9CYAN</name>
<dbReference type="PROSITE" id="PS51747">
    <property type="entry name" value="CYT_DCMP_DEAMINASES_2"/>
    <property type="match status" value="1"/>
</dbReference>
<dbReference type="PANTHER" id="PTHR11079">
    <property type="entry name" value="CYTOSINE DEAMINASE FAMILY MEMBER"/>
    <property type="match status" value="1"/>
</dbReference>
<comment type="caution">
    <text evidence="2">The sequence shown here is derived from an EMBL/GenBank/DDBJ whole genome shotgun (WGS) entry which is preliminary data.</text>
</comment>
<dbReference type="Pfam" id="PF00383">
    <property type="entry name" value="dCMP_cyt_deam_1"/>
    <property type="match status" value="1"/>
</dbReference>
<reference evidence="2 3" key="1">
    <citation type="submission" date="2024-09" db="EMBL/GenBank/DDBJ databases">
        <title>Floridaenema gen nov. (Aerosakkonemataceae, Aerosakkonematales ord. nov., Cyanobacteria) from benthic tropical and subtropical fresh waters, with the description of four new species.</title>
        <authorList>
            <person name="Moretto J.A."/>
            <person name="Berthold D.E."/>
            <person name="Lefler F.W."/>
            <person name="Huang I.-S."/>
            <person name="Laughinghouse H. IV."/>
        </authorList>
    </citation>
    <scope>NUCLEOTIDE SEQUENCE [LARGE SCALE GENOMIC DNA]</scope>
    <source>
        <strain evidence="2 3">BLCC-F167</strain>
    </source>
</reference>
<dbReference type="EMBL" id="JBHFNT010000229">
    <property type="protein sequence ID" value="MFB2837955.1"/>
    <property type="molecule type" value="Genomic_DNA"/>
</dbReference>
<dbReference type="PANTHER" id="PTHR11079:SF162">
    <property type="entry name" value="RIBOFLAVIN BIOSYNTHESIS PROTEIN PYRD, CHLOROPLASTIC"/>
    <property type="match status" value="1"/>
</dbReference>
<dbReference type="CDD" id="cd01285">
    <property type="entry name" value="nucleoside_deaminase"/>
    <property type="match status" value="1"/>
</dbReference>
<evidence type="ECO:0000313" key="3">
    <source>
        <dbReference type="Proteomes" id="UP001576780"/>
    </source>
</evidence>
<dbReference type="InterPro" id="IPR002125">
    <property type="entry name" value="CMP_dCMP_dom"/>
</dbReference>
<accession>A0ABV4WS79</accession>
<dbReference type="GO" id="GO:0052717">
    <property type="term" value="F:tRNA-specific adenosine-34 deaminase activity"/>
    <property type="evidence" value="ECO:0007669"/>
    <property type="project" value="UniProtKB-EC"/>
</dbReference>
<dbReference type="Proteomes" id="UP001576780">
    <property type="component" value="Unassembled WGS sequence"/>
</dbReference>
<organism evidence="2 3">
    <name type="scientific">Floridaenema evergladense BLCC-F167</name>
    <dbReference type="NCBI Taxonomy" id="3153639"/>
    <lineage>
        <taxon>Bacteria</taxon>
        <taxon>Bacillati</taxon>
        <taxon>Cyanobacteriota</taxon>
        <taxon>Cyanophyceae</taxon>
        <taxon>Oscillatoriophycideae</taxon>
        <taxon>Aerosakkonematales</taxon>
        <taxon>Aerosakkonemataceae</taxon>
        <taxon>Floridanema</taxon>
        <taxon>Floridanema evergladense</taxon>
    </lineage>
</organism>
<dbReference type="EC" id="3.5.4.33" evidence="2"/>
<feature type="domain" description="CMP/dCMP-type deaminase" evidence="1">
    <location>
        <begin position="46"/>
        <end position="154"/>
    </location>
</feature>
<proteinExistence type="predicted"/>
<gene>
    <name evidence="2" type="ORF">ACE1CA_25925</name>
</gene>
<keyword evidence="3" id="KW-1185">Reference proteome</keyword>
<dbReference type="InterPro" id="IPR016193">
    <property type="entry name" value="Cytidine_deaminase-like"/>
</dbReference>
<evidence type="ECO:0000313" key="2">
    <source>
        <dbReference type="EMBL" id="MFB2837955.1"/>
    </source>
</evidence>